<dbReference type="HOGENOM" id="CLU_737298_0_0_6"/>
<accession>G9ES59</accession>
<dbReference type="AlphaFoldDB" id="G9ES59"/>
<sequence length="370" mass="42194">MKSKIDVLVEHIENKLLAVKQSSAIEQHLYYIKSILKQSKTHDDRINIAKIHEAIHYIETIKIEQNTTFFAPQARAMAELLQKHGEMILPDRERRVRPLSLLPKQQNETVIAKSHTLFGPIHGTLMDMIPERLQFAKNTEINAKIKNPPVAWEYEYPLDEGEVMNQAIGEWQAARMELPESQDELQKDYKDFQRNISIRGLTGKTADEVTDLLTYLAAAANYPEHDKATIKYWLQERGGQDNNRFLDLLLMSGEFTACMESGILKTRGIEQNWTLERGKIVLFYESAVYALMINGSICVNDGHGGLSKELNPEKIKSENNLPLMRVRAKIELNINSNHNVVPQITALSVTSFSPNLVKPEPLEQALHFNV</sequence>
<keyword evidence="2" id="KW-1185">Reference proteome</keyword>
<dbReference type="eggNOG" id="ENOG5031ET4">
    <property type="taxonomic scope" value="Bacteria"/>
</dbReference>
<reference evidence="1 2" key="1">
    <citation type="journal article" date="2011" name="BMC Genomics">
        <title>Insight into cross-talk between intra-amoebal pathogens.</title>
        <authorList>
            <person name="Gimenez G."/>
            <person name="Bertelli C."/>
            <person name="Moliner C."/>
            <person name="Robert C."/>
            <person name="Raoult D."/>
            <person name="Fournier P.E."/>
            <person name="Greub G."/>
        </authorList>
    </citation>
    <scope>NUCLEOTIDE SEQUENCE [LARGE SCALE GENOMIC DNA]</scope>
    <source>
        <strain evidence="1 2">LLAP12</strain>
    </source>
</reference>
<evidence type="ECO:0000313" key="2">
    <source>
        <dbReference type="Proteomes" id="UP000002770"/>
    </source>
</evidence>
<dbReference type="STRING" id="658187.LDG_8132"/>
<proteinExistence type="predicted"/>
<name>G9ES59_9GAMM</name>
<evidence type="ECO:0000313" key="1">
    <source>
        <dbReference type="EMBL" id="EHL29840.1"/>
    </source>
</evidence>
<dbReference type="RefSeq" id="WP_006872015.1">
    <property type="nucleotide sequence ID" value="NZ_JH413843.1"/>
</dbReference>
<dbReference type="Proteomes" id="UP000002770">
    <property type="component" value="Unassembled WGS sequence"/>
</dbReference>
<dbReference type="EMBL" id="JH413843">
    <property type="protein sequence ID" value="EHL29840.1"/>
    <property type="molecule type" value="Genomic_DNA"/>
</dbReference>
<gene>
    <name evidence="1" type="ORF">LDG_8132</name>
</gene>
<protein>
    <submittedName>
        <fullName evidence="1">Uncharacterized protein</fullName>
    </submittedName>
</protein>
<organism evidence="1 2">
    <name type="scientific">Legionella drancourtii LLAP12</name>
    <dbReference type="NCBI Taxonomy" id="658187"/>
    <lineage>
        <taxon>Bacteria</taxon>
        <taxon>Pseudomonadati</taxon>
        <taxon>Pseudomonadota</taxon>
        <taxon>Gammaproteobacteria</taxon>
        <taxon>Legionellales</taxon>
        <taxon>Legionellaceae</taxon>
        <taxon>Legionella</taxon>
    </lineage>
</organism>
<dbReference type="InParanoid" id="G9ES59"/>
<dbReference type="OrthoDB" id="5633213at2"/>